<dbReference type="Pfam" id="PF00583">
    <property type="entry name" value="Acetyltransf_1"/>
    <property type="match status" value="1"/>
</dbReference>
<dbReference type="OrthoDB" id="9787920at2"/>
<keyword evidence="3" id="KW-1185">Reference proteome</keyword>
<protein>
    <submittedName>
        <fullName evidence="2">GNAT family N-acetyltransferase</fullName>
    </submittedName>
</protein>
<dbReference type="PROSITE" id="PS51186">
    <property type="entry name" value="GNAT"/>
    <property type="match status" value="1"/>
</dbReference>
<evidence type="ECO:0000313" key="2">
    <source>
        <dbReference type="EMBL" id="PHK94054.1"/>
    </source>
</evidence>
<evidence type="ECO:0000259" key="1">
    <source>
        <dbReference type="PROSITE" id="PS51186"/>
    </source>
</evidence>
<dbReference type="SUPFAM" id="SSF55729">
    <property type="entry name" value="Acyl-CoA N-acyltransferases (Nat)"/>
    <property type="match status" value="1"/>
</dbReference>
<name>A0A2C7AAG2_9PROT</name>
<sequence length="139" mass="15233">MPSIEVSDAADADAQGVVLQGILAFNEAAVGPSGRRPLSVLVRDPETGAVRGGLTGRTDKKWLFIELFYLPEDLRRGGLGAELIARAEAEAKARGCVGAWLDSYSFQAPEFYRKQGYTEFGHVPDNPPGHVRHFFRKVF</sequence>
<dbReference type="InterPro" id="IPR000182">
    <property type="entry name" value="GNAT_dom"/>
</dbReference>
<dbReference type="InterPro" id="IPR016181">
    <property type="entry name" value="Acyl_CoA_acyltransferase"/>
</dbReference>
<dbReference type="Proteomes" id="UP000223527">
    <property type="component" value="Unassembled WGS sequence"/>
</dbReference>
<accession>A0A2C7AAG2</accession>
<dbReference type="AlphaFoldDB" id="A0A2C7AAG2"/>
<dbReference type="EMBL" id="PDNU01000032">
    <property type="protein sequence ID" value="PHK94054.1"/>
    <property type="molecule type" value="Genomic_DNA"/>
</dbReference>
<organism evidence="2 3">
    <name type="scientific">Teichococcus rhizosphaerae</name>
    <dbReference type="NCBI Taxonomy" id="1335062"/>
    <lineage>
        <taxon>Bacteria</taxon>
        <taxon>Pseudomonadati</taxon>
        <taxon>Pseudomonadota</taxon>
        <taxon>Alphaproteobacteria</taxon>
        <taxon>Acetobacterales</taxon>
        <taxon>Roseomonadaceae</taxon>
        <taxon>Roseomonas</taxon>
    </lineage>
</organism>
<gene>
    <name evidence="2" type="ORF">CR162_15640</name>
</gene>
<comment type="caution">
    <text evidence="2">The sequence shown here is derived from an EMBL/GenBank/DDBJ whole genome shotgun (WGS) entry which is preliminary data.</text>
</comment>
<feature type="domain" description="N-acetyltransferase" evidence="1">
    <location>
        <begin position="1"/>
        <end position="138"/>
    </location>
</feature>
<reference evidence="2 3" key="1">
    <citation type="submission" date="2017-10" db="EMBL/GenBank/DDBJ databases">
        <authorList>
            <person name="Banno H."/>
            <person name="Chua N.-H."/>
        </authorList>
    </citation>
    <scope>NUCLEOTIDE SEQUENCE [LARGE SCALE GENOMIC DNA]</scope>
    <source>
        <strain evidence="2 3">YW11</strain>
    </source>
</reference>
<keyword evidence="2" id="KW-0808">Transferase</keyword>
<dbReference type="GO" id="GO:0016747">
    <property type="term" value="F:acyltransferase activity, transferring groups other than amino-acyl groups"/>
    <property type="evidence" value="ECO:0007669"/>
    <property type="project" value="InterPro"/>
</dbReference>
<dbReference type="Gene3D" id="3.40.630.30">
    <property type="match status" value="1"/>
</dbReference>
<evidence type="ECO:0000313" key="3">
    <source>
        <dbReference type="Proteomes" id="UP000223527"/>
    </source>
</evidence>
<proteinExistence type="predicted"/>